<dbReference type="GO" id="GO:0005524">
    <property type="term" value="F:ATP binding"/>
    <property type="evidence" value="ECO:0007669"/>
    <property type="project" value="UniProtKB-UniRule"/>
</dbReference>
<evidence type="ECO:0000256" key="4">
    <source>
        <dbReference type="ARBA" id="ARBA00022723"/>
    </source>
</evidence>
<dbReference type="PANTHER" id="PTHR23305">
    <property type="entry name" value="OBG GTPASE FAMILY"/>
    <property type="match status" value="1"/>
</dbReference>
<proteinExistence type="inferred from homology"/>
<keyword evidence="3 9" id="KW-0963">Cytoplasm</keyword>
<keyword evidence="5 9" id="KW-0547">Nucleotide-binding</keyword>
<dbReference type="Gene3D" id="3.10.20.30">
    <property type="match status" value="1"/>
</dbReference>
<dbReference type="Proteomes" id="UP000765509">
    <property type="component" value="Unassembled WGS sequence"/>
</dbReference>
<dbReference type="CDD" id="cd04867">
    <property type="entry name" value="TGS_YchF_OLA1"/>
    <property type="match status" value="1"/>
</dbReference>
<feature type="domain" description="OBG-type G" evidence="11">
    <location>
        <begin position="183"/>
        <end position="448"/>
    </location>
</feature>
<dbReference type="InterPro" id="IPR012676">
    <property type="entry name" value="TGS-like"/>
</dbReference>
<evidence type="ECO:0000259" key="12">
    <source>
        <dbReference type="PROSITE" id="PS51880"/>
    </source>
</evidence>
<evidence type="ECO:0000256" key="6">
    <source>
        <dbReference type="ARBA" id="ARBA00022801"/>
    </source>
</evidence>
<evidence type="ECO:0000256" key="10">
    <source>
        <dbReference type="SAM" id="MobiDB-lite"/>
    </source>
</evidence>
<keyword evidence="7 9" id="KW-0067">ATP-binding</keyword>
<dbReference type="Gene3D" id="1.10.150.300">
    <property type="entry name" value="TGS-like domain"/>
    <property type="match status" value="1"/>
</dbReference>
<comment type="function">
    <text evidence="9">Hydrolyzes ATP, and can also hydrolyze GTP with lower efficiency. Has lower affinity for GTP.</text>
</comment>
<feature type="region of interest" description="Disordered" evidence="10">
    <location>
        <begin position="96"/>
        <end position="116"/>
    </location>
</feature>
<dbReference type="GO" id="GO:0046872">
    <property type="term" value="F:metal ion binding"/>
    <property type="evidence" value="ECO:0007669"/>
    <property type="project" value="UniProtKB-KW"/>
</dbReference>
<dbReference type="FunFam" id="3.10.20.30:FF:000001">
    <property type="entry name" value="Ribosome-binding ATPase YchF"/>
    <property type="match status" value="1"/>
</dbReference>
<dbReference type="FunFam" id="1.10.150.300:FF:000003">
    <property type="entry name" value="Obg-like ATPase 1"/>
    <property type="match status" value="1"/>
</dbReference>
<evidence type="ECO:0000313" key="13">
    <source>
        <dbReference type="EMBL" id="MBW0469811.1"/>
    </source>
</evidence>
<dbReference type="Pfam" id="PF06071">
    <property type="entry name" value="YchF-GTPase_C"/>
    <property type="match status" value="1"/>
</dbReference>
<evidence type="ECO:0000256" key="1">
    <source>
        <dbReference type="ARBA" id="ARBA00001946"/>
    </source>
</evidence>
<keyword evidence="6 9" id="KW-0378">Hydrolase</keyword>
<dbReference type="SUPFAM" id="SSF52540">
    <property type="entry name" value="P-loop containing nucleoside triphosphate hydrolases"/>
    <property type="match status" value="1"/>
</dbReference>
<dbReference type="PROSITE" id="PS51880">
    <property type="entry name" value="TGS"/>
    <property type="match status" value="1"/>
</dbReference>
<feature type="domain" description="TGS" evidence="12">
    <location>
        <begin position="473"/>
        <end position="556"/>
    </location>
</feature>
<organism evidence="13 14">
    <name type="scientific">Austropuccinia psidii MF-1</name>
    <dbReference type="NCBI Taxonomy" id="1389203"/>
    <lineage>
        <taxon>Eukaryota</taxon>
        <taxon>Fungi</taxon>
        <taxon>Dikarya</taxon>
        <taxon>Basidiomycota</taxon>
        <taxon>Pucciniomycotina</taxon>
        <taxon>Pucciniomycetes</taxon>
        <taxon>Pucciniales</taxon>
        <taxon>Sphaerophragmiaceae</taxon>
        <taxon>Austropuccinia</taxon>
    </lineage>
</organism>
<comment type="cofactor">
    <cofactor evidence="1">
        <name>Mg(2+)</name>
        <dbReference type="ChEBI" id="CHEBI:18420"/>
    </cofactor>
</comment>
<dbReference type="InterPro" id="IPR012675">
    <property type="entry name" value="Beta-grasp_dom_sf"/>
</dbReference>
<dbReference type="InterPro" id="IPR041706">
    <property type="entry name" value="YchF_N"/>
</dbReference>
<dbReference type="Pfam" id="PF01926">
    <property type="entry name" value="MMR_HSR1"/>
    <property type="match status" value="1"/>
</dbReference>
<dbReference type="InterPro" id="IPR027417">
    <property type="entry name" value="P-loop_NTPase"/>
</dbReference>
<sequence length="558" mass="61628">MEYPYPSLAAMSPLRWKKHAGLAGSAFEGLWPTIVAATGGATSRDRTLPGSMPSNLKPRAHPKVMIFDAPLPQPRQVSVNHKLPLLVETLKAQPSRPCGQEPAWSTAHRGSHNRGNKRMHLARLRSTGLLAIPKTSSHFTCSFSHFSAAFVHLTLPLCIKRRMPPKKSAVEVKTLLGRPSNNLKIGIVGMPNVGKSSLFNVIAKCDLGKSANFPYATIDPEEARVPVPDERFDWLCSVYKPTNKIPAFLTCIDIAGLTAGASTGAGLGNAFLSHVRAVDGIFQVVRAFDDAEVIHVEGDVNPIRDMEIIHNELKLKDIEWVEKHYEAKKKAFRGTGTANLADKAKKEEIDTTAKVLHWLKEEGRDVRKGDWTNKEIDVINNLQLLTAKPVTYLINLSEADYIRKKNKWLAKIKAWIDANNPGDMLIPFSVALEERLLQLGTDDDVPARKEELTKLGTTSALGKITTAGYSSLHLIRYFTTGPTEVRAWTIRKGTKAPQAAGVIHTDFENKFVCGEIMSYADLKEYGSEPAVKAAGKYRQQGKPYEMQDGDIAFWKHGG</sequence>
<evidence type="ECO:0000256" key="2">
    <source>
        <dbReference type="ARBA" id="ARBA00004514"/>
    </source>
</evidence>
<gene>
    <name evidence="13" type="ORF">O181_009526</name>
</gene>
<dbReference type="InterPro" id="IPR023192">
    <property type="entry name" value="TGS-like_dom_sf"/>
</dbReference>
<evidence type="ECO:0000259" key="11">
    <source>
        <dbReference type="PROSITE" id="PS51710"/>
    </source>
</evidence>
<evidence type="ECO:0000256" key="9">
    <source>
        <dbReference type="HAMAP-Rule" id="MF_03167"/>
    </source>
</evidence>
<evidence type="ECO:0000313" key="14">
    <source>
        <dbReference type="Proteomes" id="UP000765509"/>
    </source>
</evidence>
<dbReference type="InterPro" id="IPR013029">
    <property type="entry name" value="YchF_C"/>
</dbReference>
<comment type="similarity">
    <text evidence="9">Belongs to the TRAFAC class OBG-HflX-like GTPase superfamily. OBG GTPase family. YchF/OLA1 subfamily.</text>
</comment>
<evidence type="ECO:0000256" key="3">
    <source>
        <dbReference type="ARBA" id="ARBA00022490"/>
    </source>
</evidence>
<dbReference type="GO" id="GO:0005525">
    <property type="term" value="F:GTP binding"/>
    <property type="evidence" value="ECO:0007669"/>
    <property type="project" value="InterPro"/>
</dbReference>
<keyword evidence="14" id="KW-1185">Reference proteome</keyword>
<comment type="subunit">
    <text evidence="9">Monomer.</text>
</comment>
<dbReference type="GO" id="GO:0006950">
    <property type="term" value="P:response to stress"/>
    <property type="evidence" value="ECO:0007669"/>
    <property type="project" value="UniProtKB-ARBA"/>
</dbReference>
<keyword evidence="8" id="KW-0460">Magnesium</keyword>
<dbReference type="GO" id="GO:0005829">
    <property type="term" value="C:cytosol"/>
    <property type="evidence" value="ECO:0007669"/>
    <property type="project" value="UniProtKB-SubCell"/>
</dbReference>
<dbReference type="PRINTS" id="PR00326">
    <property type="entry name" value="GTP1OBG"/>
</dbReference>
<dbReference type="AlphaFoldDB" id="A0A9Q3GJK1"/>
<dbReference type="InterPro" id="IPR004396">
    <property type="entry name" value="ATPase_YchF/OLA1"/>
</dbReference>
<evidence type="ECO:0000256" key="8">
    <source>
        <dbReference type="ARBA" id="ARBA00022842"/>
    </source>
</evidence>
<protein>
    <recommendedName>
        <fullName evidence="9">Obg-like ATPase 1</fullName>
    </recommendedName>
</protein>
<feature type="binding site" evidence="9">
    <location>
        <position position="396"/>
    </location>
    <ligand>
        <name>ATP</name>
        <dbReference type="ChEBI" id="CHEBI:30616"/>
    </ligand>
</feature>
<dbReference type="OrthoDB" id="424823at2759"/>
<feature type="binding site" evidence="9">
    <location>
        <begin position="192"/>
        <end position="197"/>
    </location>
    <ligand>
        <name>ATP</name>
        <dbReference type="ChEBI" id="CHEBI:30616"/>
    </ligand>
</feature>
<dbReference type="EMBL" id="AVOT02002276">
    <property type="protein sequence ID" value="MBW0469811.1"/>
    <property type="molecule type" value="Genomic_DNA"/>
</dbReference>
<dbReference type="HAMAP" id="MF_00944">
    <property type="entry name" value="YchF_OLA1_ATPase"/>
    <property type="match status" value="1"/>
</dbReference>
<dbReference type="NCBIfam" id="TIGR00092">
    <property type="entry name" value="redox-regulated ATPase YchF"/>
    <property type="match status" value="1"/>
</dbReference>
<dbReference type="InterPro" id="IPR006073">
    <property type="entry name" value="GTP-bd"/>
</dbReference>
<dbReference type="PROSITE" id="PS51710">
    <property type="entry name" value="G_OBG"/>
    <property type="match status" value="1"/>
</dbReference>
<evidence type="ECO:0000256" key="7">
    <source>
        <dbReference type="ARBA" id="ARBA00022840"/>
    </source>
</evidence>
<dbReference type="InterPro" id="IPR004095">
    <property type="entry name" value="TGS"/>
</dbReference>
<dbReference type="CDD" id="cd01900">
    <property type="entry name" value="YchF"/>
    <property type="match status" value="1"/>
</dbReference>
<reference evidence="13" key="1">
    <citation type="submission" date="2021-03" db="EMBL/GenBank/DDBJ databases">
        <title>Draft genome sequence of rust myrtle Austropuccinia psidii MF-1, a brazilian biotype.</title>
        <authorList>
            <person name="Quecine M.C."/>
            <person name="Pachon D.M.R."/>
            <person name="Bonatelli M.L."/>
            <person name="Correr F.H."/>
            <person name="Franceschini L.M."/>
            <person name="Leite T.F."/>
            <person name="Margarido G.R.A."/>
            <person name="Almeida C.A."/>
            <person name="Ferrarezi J.A."/>
            <person name="Labate C.A."/>
        </authorList>
    </citation>
    <scope>NUCLEOTIDE SEQUENCE</scope>
    <source>
        <strain evidence="13">MF-1</strain>
    </source>
</reference>
<dbReference type="GO" id="GO:0016887">
    <property type="term" value="F:ATP hydrolysis activity"/>
    <property type="evidence" value="ECO:0007669"/>
    <property type="project" value="UniProtKB-UniRule"/>
</dbReference>
<dbReference type="SUPFAM" id="SSF81271">
    <property type="entry name" value="TGS-like"/>
    <property type="match status" value="1"/>
</dbReference>
<dbReference type="GO" id="GO:0043023">
    <property type="term" value="F:ribosomal large subunit binding"/>
    <property type="evidence" value="ECO:0007669"/>
    <property type="project" value="UniProtKB-UniRule"/>
</dbReference>
<comment type="subcellular location">
    <subcellularLocation>
        <location evidence="2">Cytoplasm</location>
        <location evidence="2">Cytosol</location>
    </subcellularLocation>
</comment>
<evidence type="ECO:0000256" key="5">
    <source>
        <dbReference type="ARBA" id="ARBA00022741"/>
    </source>
</evidence>
<dbReference type="InterPro" id="IPR031167">
    <property type="entry name" value="G_OBG"/>
</dbReference>
<accession>A0A9Q3GJK1</accession>
<keyword evidence="4" id="KW-0479">Metal-binding</keyword>
<dbReference type="Gene3D" id="3.40.50.300">
    <property type="entry name" value="P-loop containing nucleotide triphosphate hydrolases"/>
    <property type="match status" value="1"/>
</dbReference>
<comment type="caution">
    <text evidence="13">The sequence shown here is derived from an EMBL/GenBank/DDBJ whole genome shotgun (WGS) entry which is preliminary data.</text>
</comment>
<name>A0A9Q3GJK1_9BASI</name>
<dbReference type="PANTHER" id="PTHR23305:SF11">
    <property type="entry name" value="OBG-LIKE ATPASE 1"/>
    <property type="match status" value="1"/>
</dbReference>